<keyword evidence="3 6" id="KW-1133">Transmembrane helix</keyword>
<dbReference type="Pfam" id="PF04791">
    <property type="entry name" value="LMBR1"/>
    <property type="match status" value="1"/>
</dbReference>
<evidence type="ECO:0000256" key="2">
    <source>
        <dbReference type="ARBA" id="ARBA00022692"/>
    </source>
</evidence>
<evidence type="ECO:0000256" key="4">
    <source>
        <dbReference type="ARBA" id="ARBA00023136"/>
    </source>
</evidence>
<accession>A0A023B3V7</accession>
<evidence type="ECO:0000256" key="6">
    <source>
        <dbReference type="SAM" id="Phobius"/>
    </source>
</evidence>
<keyword evidence="8" id="KW-1185">Reference proteome</keyword>
<keyword evidence="2 6" id="KW-0812">Transmembrane</keyword>
<dbReference type="GeneID" id="22913803"/>
<feature type="transmembrane region" description="Helical" evidence="6">
    <location>
        <begin position="179"/>
        <end position="201"/>
    </location>
</feature>
<feature type="transmembrane region" description="Helical" evidence="6">
    <location>
        <begin position="291"/>
        <end position="314"/>
    </location>
</feature>
<feature type="transmembrane region" description="Helical" evidence="6">
    <location>
        <begin position="444"/>
        <end position="463"/>
    </location>
</feature>
<feature type="transmembrane region" description="Helical" evidence="6">
    <location>
        <begin position="347"/>
        <end position="370"/>
    </location>
</feature>
<dbReference type="PANTHER" id="PTHR31652">
    <property type="entry name" value="LIMR FAMILY PROTEIN DDB_G0283707-RELATED"/>
    <property type="match status" value="1"/>
</dbReference>
<dbReference type="EMBL" id="AFNH02000793">
    <property type="protein sequence ID" value="EZG55995.1"/>
    <property type="molecule type" value="Genomic_DNA"/>
</dbReference>
<dbReference type="InterPro" id="IPR006876">
    <property type="entry name" value="LMBR1-like_membr_prot"/>
</dbReference>
<comment type="caution">
    <text evidence="7">The sequence shown here is derived from an EMBL/GenBank/DDBJ whole genome shotgun (WGS) entry which is preliminary data.</text>
</comment>
<evidence type="ECO:0000313" key="8">
    <source>
        <dbReference type="Proteomes" id="UP000019763"/>
    </source>
</evidence>
<gene>
    <name evidence="7" type="ORF">GNI_106550</name>
</gene>
<dbReference type="PANTHER" id="PTHR31652:SF0">
    <property type="entry name" value="LIMR FAMILY PROTEIN DDB_G0283707-RELATED"/>
    <property type="match status" value="1"/>
</dbReference>
<protein>
    <submittedName>
        <fullName evidence="7">LMBR1-like protein</fullName>
    </submittedName>
</protein>
<dbReference type="OrthoDB" id="73273at2759"/>
<dbReference type="OMA" id="YAYCAMY"/>
<feature type="transmembrane region" description="Helical" evidence="6">
    <location>
        <begin position="6"/>
        <end position="28"/>
    </location>
</feature>
<feature type="transmembrane region" description="Helical" evidence="6">
    <location>
        <begin position="40"/>
        <end position="62"/>
    </location>
</feature>
<evidence type="ECO:0000313" key="7">
    <source>
        <dbReference type="EMBL" id="EZG55995.1"/>
    </source>
</evidence>
<dbReference type="AlphaFoldDB" id="A0A023B3V7"/>
<feature type="transmembrane region" description="Helical" evidence="6">
    <location>
        <begin position="122"/>
        <end position="139"/>
    </location>
</feature>
<dbReference type="VEuPathDB" id="CryptoDB:GNI_106550"/>
<dbReference type="GO" id="GO:0016020">
    <property type="term" value="C:membrane"/>
    <property type="evidence" value="ECO:0007669"/>
    <property type="project" value="UniProtKB-SubCell"/>
</dbReference>
<evidence type="ECO:0000256" key="1">
    <source>
        <dbReference type="ARBA" id="ARBA00004141"/>
    </source>
</evidence>
<dbReference type="Proteomes" id="UP000019763">
    <property type="component" value="Unassembled WGS sequence"/>
</dbReference>
<dbReference type="eggNOG" id="ENOG502QPKQ">
    <property type="taxonomic scope" value="Eukaryota"/>
</dbReference>
<sequence>MFAWWLILIIIGLNGVGLVATLWFVYHYCHPDDLKYNQGILAQVVVIFGFQIAYLSFCLVATDAYNERFEGQFNMSYCWKLVYLMIVIYLSIVLPLAVFYYEADSDPRITKTSPLVQTLKRGSMYIVAVWGVIGLLYLACRKMTIGGEHCLDEGCSVSVPTSQTVTLEFLSYLIGLPGFIGWFVFMFTGGIGIASVPVGLFMKWWHFPKPLPVHEYEKMKKVLGERATALREVGEGLAAHEMRKKNGLRNPTARMRFRSKVSKYKEIVQLLSEEYERLEKRAGGKLNPVKYMFYFVLAMFSFVLTVILWCQVIMACLYPSATGKPPINGISVAFTKMREWRAFFPEFSLYLLIYGHQVLCSVVGMITLNAKMKGCLPVEPLRKKSTHLNAMLFHTAIMLTTCCAIVVLSVETLPSYVEGTEANTIFYMEKNYAKLFKTFYRKAVFQWIWFLLSCLSFIWLSIWPSTKPPVNLEDPKEMAKWAKLNQKLGIDAEAPGGVKDPGVPAEESPGSADKGGRFSKLKDKMHRFDRGVEEAPQKMLGAMVKKPWE</sequence>
<feature type="transmembrane region" description="Helical" evidence="6">
    <location>
        <begin position="391"/>
        <end position="410"/>
    </location>
</feature>
<proteinExistence type="predicted"/>
<organism evidence="7 8">
    <name type="scientific">Gregarina niphandrodes</name>
    <name type="common">Septate eugregarine</name>
    <dbReference type="NCBI Taxonomy" id="110365"/>
    <lineage>
        <taxon>Eukaryota</taxon>
        <taxon>Sar</taxon>
        <taxon>Alveolata</taxon>
        <taxon>Apicomplexa</taxon>
        <taxon>Conoidasida</taxon>
        <taxon>Gregarinasina</taxon>
        <taxon>Eugregarinorida</taxon>
        <taxon>Gregarinidae</taxon>
        <taxon>Gregarina</taxon>
    </lineage>
</organism>
<dbReference type="RefSeq" id="XP_011131383.1">
    <property type="nucleotide sequence ID" value="XM_011133081.1"/>
</dbReference>
<evidence type="ECO:0000256" key="3">
    <source>
        <dbReference type="ARBA" id="ARBA00022989"/>
    </source>
</evidence>
<feature type="region of interest" description="Disordered" evidence="5">
    <location>
        <begin position="492"/>
        <end position="522"/>
    </location>
</feature>
<name>A0A023B3V7_GRENI</name>
<comment type="subcellular location">
    <subcellularLocation>
        <location evidence="1">Membrane</location>
        <topology evidence="1">Multi-pass membrane protein</topology>
    </subcellularLocation>
</comment>
<reference evidence="7" key="1">
    <citation type="submission" date="2013-12" db="EMBL/GenBank/DDBJ databases">
        <authorList>
            <person name="Omoto C.K."/>
            <person name="Sibley D."/>
            <person name="Venepally P."/>
            <person name="Hadjithomas M."/>
            <person name="Karamycheva S."/>
            <person name="Brunk B."/>
            <person name="Roos D."/>
            <person name="Caler E."/>
            <person name="Lorenzi H."/>
        </authorList>
    </citation>
    <scope>NUCLEOTIDE SEQUENCE</scope>
</reference>
<keyword evidence="4 6" id="KW-0472">Membrane</keyword>
<feature type="transmembrane region" description="Helical" evidence="6">
    <location>
        <begin position="82"/>
        <end position="101"/>
    </location>
</feature>
<evidence type="ECO:0000256" key="5">
    <source>
        <dbReference type="SAM" id="MobiDB-lite"/>
    </source>
</evidence>